<accession>A0ABV8ZYC8</accession>
<name>A0ABV8ZYC8_9NEIS</name>
<evidence type="ECO:0000256" key="1">
    <source>
        <dbReference type="SAM" id="SignalP"/>
    </source>
</evidence>
<dbReference type="EMBL" id="JBHSEK010000027">
    <property type="protein sequence ID" value="MFC4492385.1"/>
    <property type="molecule type" value="Genomic_DNA"/>
</dbReference>
<feature type="signal peptide" evidence="1">
    <location>
        <begin position="1"/>
        <end position="21"/>
    </location>
</feature>
<organism evidence="2 3">
    <name type="scientific">Chromobacterium aquaticum</name>
    <dbReference type="NCBI Taxonomy" id="467180"/>
    <lineage>
        <taxon>Bacteria</taxon>
        <taxon>Pseudomonadati</taxon>
        <taxon>Pseudomonadota</taxon>
        <taxon>Betaproteobacteria</taxon>
        <taxon>Neisseriales</taxon>
        <taxon>Chromobacteriaceae</taxon>
        <taxon>Chromobacterium</taxon>
    </lineage>
</organism>
<evidence type="ECO:0000313" key="2">
    <source>
        <dbReference type="EMBL" id="MFC4492385.1"/>
    </source>
</evidence>
<keyword evidence="3" id="KW-1185">Reference proteome</keyword>
<protein>
    <recommendedName>
        <fullName evidence="4">Histidine phosphatase family protein</fullName>
    </recommendedName>
</protein>
<sequence length="207" mass="22816">MKSLNRLALLLPLLAAFPAHAADDTGKVQTLVMMRHGEKPEGGYGQLDCKGFNRSLALAKMLPQRFGKPDQIYAPSTSSQASDPAGTFNYIRPLATIEPTAISQGLPVNTNFETAAIDGLQQQLIDPLHHGKLVFIAWEHKLLQVMATNIMNQYGGKNGGSQVPKWDKNDFDGLFILTVDYSHTPPKAKFRREQQGLDQLSSTCWLP</sequence>
<evidence type="ECO:0008006" key="4">
    <source>
        <dbReference type="Google" id="ProtNLM"/>
    </source>
</evidence>
<reference evidence="3" key="1">
    <citation type="journal article" date="2019" name="Int. J. Syst. Evol. Microbiol.">
        <title>The Global Catalogue of Microorganisms (GCM) 10K type strain sequencing project: providing services to taxonomists for standard genome sequencing and annotation.</title>
        <authorList>
            <consortium name="The Broad Institute Genomics Platform"/>
            <consortium name="The Broad Institute Genome Sequencing Center for Infectious Disease"/>
            <person name="Wu L."/>
            <person name="Ma J."/>
        </authorList>
    </citation>
    <scope>NUCLEOTIDE SEQUENCE [LARGE SCALE GENOMIC DNA]</scope>
    <source>
        <strain evidence="3">CGMCC 4.7608</strain>
    </source>
</reference>
<proteinExistence type="predicted"/>
<dbReference type="Proteomes" id="UP001595999">
    <property type="component" value="Unassembled WGS sequence"/>
</dbReference>
<evidence type="ECO:0000313" key="3">
    <source>
        <dbReference type="Proteomes" id="UP001595999"/>
    </source>
</evidence>
<feature type="chain" id="PRO_5046791891" description="Histidine phosphatase family protein" evidence="1">
    <location>
        <begin position="22"/>
        <end position="207"/>
    </location>
</feature>
<comment type="caution">
    <text evidence="2">The sequence shown here is derived from an EMBL/GenBank/DDBJ whole genome shotgun (WGS) entry which is preliminary data.</text>
</comment>
<dbReference type="RefSeq" id="WP_231462599.1">
    <property type="nucleotide sequence ID" value="NZ_JAJOHW010000078.1"/>
</dbReference>
<gene>
    <name evidence="2" type="ORF">ACFO0R_22470</name>
</gene>
<keyword evidence="1" id="KW-0732">Signal</keyword>